<evidence type="ECO:0000313" key="1">
    <source>
        <dbReference type="EMBL" id="KAI4347525.1"/>
    </source>
</evidence>
<accession>A0ACB9PLX1</accession>
<keyword evidence="2" id="KW-1185">Reference proteome</keyword>
<dbReference type="Proteomes" id="UP000828941">
    <property type="component" value="Chromosome 4"/>
</dbReference>
<protein>
    <submittedName>
        <fullName evidence="1">Uncharacterized protein</fullName>
    </submittedName>
</protein>
<evidence type="ECO:0000313" key="2">
    <source>
        <dbReference type="Proteomes" id="UP000828941"/>
    </source>
</evidence>
<name>A0ACB9PLX1_BAUVA</name>
<organism evidence="1 2">
    <name type="scientific">Bauhinia variegata</name>
    <name type="common">Purple orchid tree</name>
    <name type="synonym">Phanera variegata</name>
    <dbReference type="NCBI Taxonomy" id="167791"/>
    <lineage>
        <taxon>Eukaryota</taxon>
        <taxon>Viridiplantae</taxon>
        <taxon>Streptophyta</taxon>
        <taxon>Embryophyta</taxon>
        <taxon>Tracheophyta</taxon>
        <taxon>Spermatophyta</taxon>
        <taxon>Magnoliopsida</taxon>
        <taxon>eudicotyledons</taxon>
        <taxon>Gunneridae</taxon>
        <taxon>Pentapetalae</taxon>
        <taxon>rosids</taxon>
        <taxon>fabids</taxon>
        <taxon>Fabales</taxon>
        <taxon>Fabaceae</taxon>
        <taxon>Cercidoideae</taxon>
        <taxon>Cercideae</taxon>
        <taxon>Bauhiniinae</taxon>
        <taxon>Bauhinia</taxon>
    </lineage>
</organism>
<sequence>MSPAHYPRSEAEFILRGQYRHHSLNSNAASTRRDIAAVQRPQTQKTEREINRKRKPKIPGRKQRKTGSRG</sequence>
<proteinExistence type="predicted"/>
<gene>
    <name evidence="1" type="ORF">L6164_008334</name>
</gene>
<dbReference type="EMBL" id="CM039429">
    <property type="protein sequence ID" value="KAI4347525.1"/>
    <property type="molecule type" value="Genomic_DNA"/>
</dbReference>
<comment type="caution">
    <text evidence="1">The sequence shown here is derived from an EMBL/GenBank/DDBJ whole genome shotgun (WGS) entry which is preliminary data.</text>
</comment>
<reference evidence="1 2" key="1">
    <citation type="journal article" date="2022" name="DNA Res.">
        <title>Chromosomal-level genome assembly of the orchid tree Bauhinia variegata (Leguminosae; Cercidoideae) supports the allotetraploid origin hypothesis of Bauhinia.</title>
        <authorList>
            <person name="Zhong Y."/>
            <person name="Chen Y."/>
            <person name="Zheng D."/>
            <person name="Pang J."/>
            <person name="Liu Y."/>
            <person name="Luo S."/>
            <person name="Meng S."/>
            <person name="Qian L."/>
            <person name="Wei D."/>
            <person name="Dai S."/>
            <person name="Zhou R."/>
        </authorList>
    </citation>
    <scope>NUCLEOTIDE SEQUENCE [LARGE SCALE GENOMIC DNA]</scope>
    <source>
        <strain evidence="1">BV-YZ2020</strain>
    </source>
</reference>